<comment type="subunit">
    <text evidence="9">Homodimer; disulfide-linked. Forms a heterohexamer composed of two FlhC and four FlhD subunits. Each FlhC binds a FlhD dimer, forming a heterotrimer, and a hexamer assembles by dimerization of two heterotrimers.</text>
</comment>
<dbReference type="NCBIfam" id="NF002783">
    <property type="entry name" value="PRK02909.1-1"/>
    <property type="match status" value="1"/>
</dbReference>
<comment type="subcellular location">
    <subcellularLocation>
        <location evidence="9">Cytoplasm</location>
    </subcellularLocation>
</comment>
<organism evidence="10 11">
    <name type="scientific">Pseudomonas putida</name>
    <name type="common">Arthrobacter siderocapsulatus</name>
    <dbReference type="NCBI Taxonomy" id="303"/>
    <lineage>
        <taxon>Bacteria</taxon>
        <taxon>Pseudomonadati</taxon>
        <taxon>Pseudomonadota</taxon>
        <taxon>Gammaproteobacteria</taxon>
        <taxon>Pseudomonadales</taxon>
        <taxon>Pseudomonadaceae</taxon>
        <taxon>Pseudomonas</taxon>
    </lineage>
</organism>
<dbReference type="GO" id="GO:0045893">
    <property type="term" value="P:positive regulation of DNA-templated transcription"/>
    <property type="evidence" value="ECO:0007669"/>
    <property type="project" value="InterPro"/>
</dbReference>
<keyword evidence="5 9" id="KW-1015">Disulfide bond</keyword>
<evidence type="ECO:0000256" key="4">
    <source>
        <dbReference type="ARBA" id="ARBA00023125"/>
    </source>
</evidence>
<proteinExistence type="inferred from homology"/>
<evidence type="ECO:0000313" key="11">
    <source>
        <dbReference type="Proteomes" id="UP000637061"/>
    </source>
</evidence>
<protein>
    <recommendedName>
        <fullName evidence="9">Flagellar transcriptional regulator FlhD</fullName>
    </recommendedName>
</protein>
<gene>
    <name evidence="9" type="primary">flhD</name>
    <name evidence="10" type="ORF">JEU22_01305</name>
</gene>
<evidence type="ECO:0000256" key="5">
    <source>
        <dbReference type="ARBA" id="ARBA00023157"/>
    </source>
</evidence>
<keyword evidence="3 9" id="KW-0805">Transcription regulation</keyword>
<evidence type="ECO:0000256" key="2">
    <source>
        <dbReference type="ARBA" id="ARBA00022795"/>
    </source>
</evidence>
<evidence type="ECO:0000256" key="3">
    <source>
        <dbReference type="ARBA" id="ARBA00023015"/>
    </source>
</evidence>
<dbReference type="HAMAP" id="MF_00725">
    <property type="entry name" value="FlhD"/>
    <property type="match status" value="1"/>
</dbReference>
<keyword evidence="6 9" id="KW-0010">Activator</keyword>
<dbReference type="AlphaFoldDB" id="A0A8I1JJM4"/>
<evidence type="ECO:0000256" key="9">
    <source>
        <dbReference type="HAMAP-Rule" id="MF_00725"/>
    </source>
</evidence>
<evidence type="ECO:0000256" key="6">
    <source>
        <dbReference type="ARBA" id="ARBA00023159"/>
    </source>
</evidence>
<dbReference type="Proteomes" id="UP000637061">
    <property type="component" value="Unassembled WGS sequence"/>
</dbReference>
<name>A0A8I1JJM4_PSEPU</name>
<dbReference type="InterPro" id="IPR036194">
    <property type="entry name" value="FlhD_sf"/>
</dbReference>
<comment type="function">
    <text evidence="8 9">Functions in complex with FlhC as a master transcriptional regulator that regulates transcription of several flagellar and non-flagellar operons by binding to their promoter region. Activates expression of class 2 flagellar genes, including fliA, which is a flagellum-specific sigma factor that turns on the class 3 genes. Also regulates genes whose products function in a variety of physiological pathways.</text>
</comment>
<dbReference type="RefSeq" id="WP_198746151.1">
    <property type="nucleotide sequence ID" value="NZ_JAEHTE010000001.1"/>
</dbReference>
<keyword evidence="7 9" id="KW-0804">Transcription</keyword>
<dbReference type="InterPro" id="IPR023559">
    <property type="entry name" value="Flagellar_FlhD"/>
</dbReference>
<dbReference type="Gene3D" id="1.10.4000.10">
    <property type="entry name" value="Flagellar transcriptional activator FlhD"/>
    <property type="match status" value="1"/>
</dbReference>
<keyword evidence="4 9" id="KW-0238">DNA-binding</keyword>
<accession>A0A8I1JJM4</accession>
<dbReference type="GO" id="GO:0005737">
    <property type="term" value="C:cytoplasm"/>
    <property type="evidence" value="ECO:0007669"/>
    <property type="project" value="UniProtKB-SubCell"/>
</dbReference>
<comment type="caution">
    <text evidence="10">The sequence shown here is derived from an EMBL/GenBank/DDBJ whole genome shotgun (WGS) entry which is preliminary data.</text>
</comment>
<comment type="similarity">
    <text evidence="9">Belongs to the FlhD family.</text>
</comment>
<feature type="disulfide bond" description="Interchain" evidence="9">
    <location>
        <position position="65"/>
    </location>
</feature>
<evidence type="ECO:0000256" key="1">
    <source>
        <dbReference type="ARBA" id="ARBA00022490"/>
    </source>
</evidence>
<evidence type="ECO:0000256" key="7">
    <source>
        <dbReference type="ARBA" id="ARBA00023163"/>
    </source>
</evidence>
<keyword evidence="1 9" id="KW-0963">Cytoplasm</keyword>
<dbReference type="EMBL" id="JAEHTE010000001">
    <property type="protein sequence ID" value="MBI6882535.1"/>
    <property type="molecule type" value="Genomic_DNA"/>
</dbReference>
<dbReference type="GO" id="GO:1902208">
    <property type="term" value="P:regulation of bacterial-type flagellum assembly"/>
    <property type="evidence" value="ECO:0007669"/>
    <property type="project" value="UniProtKB-UniRule"/>
</dbReference>
<dbReference type="GO" id="GO:0003677">
    <property type="term" value="F:DNA binding"/>
    <property type="evidence" value="ECO:0007669"/>
    <property type="project" value="UniProtKB-UniRule"/>
</dbReference>
<keyword evidence="10" id="KW-0969">Cilium</keyword>
<dbReference type="Pfam" id="PF05247">
    <property type="entry name" value="FlhD"/>
    <property type="match status" value="1"/>
</dbReference>
<keyword evidence="2 9" id="KW-1005">Bacterial flagellum biogenesis</keyword>
<dbReference type="GO" id="GO:0044780">
    <property type="term" value="P:bacterial-type flagellum assembly"/>
    <property type="evidence" value="ECO:0007669"/>
    <property type="project" value="InterPro"/>
</dbReference>
<comment type="domain">
    <text evidence="9">The C-terminal region contains a putative helix-turn-helix (HTH) motif, suggesting that this region may bind DNA.</text>
</comment>
<keyword evidence="10" id="KW-0966">Cell projection</keyword>
<sequence>MLDDEILVAIQEQNLSYFLLAQKMLAEDRKMAMFRLHFNEEMADLIASLTTGQMLKLSNTGQLICGFSVQDIGRIKSILSNYRSESLIRTHMAMLLASSSNSHDKQKANT</sequence>
<evidence type="ECO:0000256" key="8">
    <source>
        <dbReference type="ARBA" id="ARBA00025431"/>
    </source>
</evidence>
<reference evidence="10" key="1">
    <citation type="submission" date="2020-12" db="EMBL/GenBank/DDBJ databases">
        <title>Enhanced detection system for hospital associated transmission using whole genome sequencing surveillance.</title>
        <authorList>
            <person name="Harrison L.H."/>
            <person name="Van Tyne D."/>
            <person name="Marsh J.W."/>
            <person name="Griffith M.P."/>
            <person name="Snyder D.J."/>
            <person name="Cooper V.S."/>
            <person name="Mustapha M."/>
        </authorList>
    </citation>
    <scope>NUCLEOTIDE SEQUENCE</scope>
    <source>
        <strain evidence="10">PSB00042</strain>
    </source>
</reference>
<dbReference type="SUPFAM" id="SSF63592">
    <property type="entry name" value="Flagellar transcriptional activator FlhD"/>
    <property type="match status" value="1"/>
</dbReference>
<evidence type="ECO:0000313" key="10">
    <source>
        <dbReference type="EMBL" id="MBI6882535.1"/>
    </source>
</evidence>
<keyword evidence="10" id="KW-0282">Flagellum</keyword>